<accession>A0A7S3QKK1</accession>
<dbReference type="EMBL" id="HBIP01001703">
    <property type="protein sequence ID" value="CAE0485692.1"/>
    <property type="molecule type" value="Transcribed_RNA"/>
</dbReference>
<reference evidence="2" key="1">
    <citation type="submission" date="2021-01" db="EMBL/GenBank/DDBJ databases">
        <authorList>
            <person name="Corre E."/>
            <person name="Pelletier E."/>
            <person name="Niang G."/>
            <person name="Scheremetjew M."/>
            <person name="Finn R."/>
            <person name="Kale V."/>
            <person name="Holt S."/>
            <person name="Cochrane G."/>
            <person name="Meng A."/>
            <person name="Brown T."/>
            <person name="Cohen L."/>
        </authorList>
    </citation>
    <scope>NUCLEOTIDE SEQUENCE</scope>
    <source>
        <strain evidence="2">CCMP1320</strain>
    </source>
</reference>
<proteinExistence type="predicted"/>
<evidence type="ECO:0000256" key="1">
    <source>
        <dbReference type="SAM" id="MobiDB-lite"/>
    </source>
</evidence>
<feature type="region of interest" description="Disordered" evidence="1">
    <location>
        <begin position="31"/>
        <end position="61"/>
    </location>
</feature>
<dbReference type="AlphaFoldDB" id="A0A7S3QKK1"/>
<protein>
    <submittedName>
        <fullName evidence="2">Uncharacterized protein</fullName>
    </submittedName>
</protein>
<name>A0A7S3QKK1_DUNTE</name>
<sequence length="316" mass="33597">MLFRAGYVQAGINKSCDSRISSKSVSLPALPRRTAAATGATAGKKPASSSPTSTSKTSTAPVKAWDAWDRYLSARKSPIAPGPAEQKTFNDIAISISQCAATYKPKFAQFVEPPPPQIQLHHLDAVSLPSLDQLPTDLHQKLEVLGVATLKGVLKLDGELDYANVAHTTSDINAALSITGSVVQTGAERTAVVVMVATETEREASWSRLDGLMLHWGCSTAQGGPWAMPPPGWSAVPAKSRDAGGASQCAFERRALGGQESAFVLVLQLPLRGVLKSGGLVFVLKGEASKTDRWLKDSTNNKDFFLDLAQFPTTKL</sequence>
<gene>
    <name evidence="2" type="ORF">DTER00134_LOCUS731</name>
</gene>
<evidence type="ECO:0000313" key="2">
    <source>
        <dbReference type="EMBL" id="CAE0485692.1"/>
    </source>
</evidence>
<organism evidence="2">
    <name type="scientific">Dunaliella tertiolecta</name>
    <name type="common">Green alga</name>
    <dbReference type="NCBI Taxonomy" id="3047"/>
    <lineage>
        <taxon>Eukaryota</taxon>
        <taxon>Viridiplantae</taxon>
        <taxon>Chlorophyta</taxon>
        <taxon>core chlorophytes</taxon>
        <taxon>Chlorophyceae</taxon>
        <taxon>CS clade</taxon>
        <taxon>Chlamydomonadales</taxon>
        <taxon>Dunaliellaceae</taxon>
        <taxon>Dunaliella</taxon>
    </lineage>
</organism>